<dbReference type="RefSeq" id="WP_183420358.1">
    <property type="nucleotide sequence ID" value="NZ_JACHXY010000003.1"/>
</dbReference>
<sequence>MALTDVGVWALVSCYLGLLVAGVTGYFIASFGPGMGLADTYGITGGDSAFGGAALGVVSLLAMLGLVSIFVGGAIRSRRKDGAPRAA</sequence>
<dbReference type="Proteomes" id="UP000543579">
    <property type="component" value="Unassembled WGS sequence"/>
</dbReference>
<dbReference type="EMBL" id="JACHXY010000003">
    <property type="protein sequence ID" value="MBB3158941.1"/>
    <property type="molecule type" value="Genomic_DNA"/>
</dbReference>
<evidence type="ECO:0000313" key="3">
    <source>
        <dbReference type="Proteomes" id="UP000543579"/>
    </source>
</evidence>
<accession>A0A7W5CJP2</accession>
<evidence type="ECO:0000313" key="2">
    <source>
        <dbReference type="EMBL" id="MBB3158941.1"/>
    </source>
</evidence>
<keyword evidence="1" id="KW-0472">Membrane</keyword>
<reference evidence="2 3" key="1">
    <citation type="submission" date="2020-08" db="EMBL/GenBank/DDBJ databases">
        <title>Genomic Encyclopedia of Type Strains, Phase III (KMG-III): the genomes of soil and plant-associated and newly described type strains.</title>
        <authorList>
            <person name="Whitman W."/>
        </authorList>
    </citation>
    <scope>NUCLEOTIDE SEQUENCE [LARGE SCALE GENOMIC DNA]</scope>
    <source>
        <strain evidence="2 3">CECT 8356</strain>
    </source>
</reference>
<dbReference type="AlphaFoldDB" id="A0A7W5CJP2"/>
<name>A0A7W5CJP2_9MICO</name>
<evidence type="ECO:0000256" key="1">
    <source>
        <dbReference type="SAM" id="Phobius"/>
    </source>
</evidence>
<keyword evidence="1" id="KW-1133">Transmembrane helix</keyword>
<keyword evidence="1" id="KW-0812">Transmembrane</keyword>
<comment type="caution">
    <text evidence="2">The sequence shown here is derived from an EMBL/GenBank/DDBJ whole genome shotgun (WGS) entry which is preliminary data.</text>
</comment>
<organism evidence="2 3">
    <name type="scientific">Microbacterium proteolyticum</name>
    <dbReference type="NCBI Taxonomy" id="1572644"/>
    <lineage>
        <taxon>Bacteria</taxon>
        <taxon>Bacillati</taxon>
        <taxon>Actinomycetota</taxon>
        <taxon>Actinomycetes</taxon>
        <taxon>Micrococcales</taxon>
        <taxon>Microbacteriaceae</taxon>
        <taxon>Microbacterium</taxon>
    </lineage>
</organism>
<feature type="transmembrane region" description="Helical" evidence="1">
    <location>
        <begin position="49"/>
        <end position="75"/>
    </location>
</feature>
<gene>
    <name evidence="2" type="ORF">FHS07_002659</name>
</gene>
<proteinExistence type="predicted"/>
<protein>
    <submittedName>
        <fullName evidence="2">Uncharacterized protein</fullName>
    </submittedName>
</protein>
<feature type="transmembrane region" description="Helical" evidence="1">
    <location>
        <begin position="7"/>
        <end position="29"/>
    </location>
</feature>